<reference evidence="1 2" key="1">
    <citation type="submission" date="2018-03" db="EMBL/GenBank/DDBJ databases">
        <title>Draft Genome Sequences of the Obligatory Marine Myxobacteria Enhygromyxa salina SWB005.</title>
        <authorList>
            <person name="Poehlein A."/>
            <person name="Moghaddam J.A."/>
            <person name="Harms H."/>
            <person name="Alanjari M."/>
            <person name="Koenig G.M."/>
            <person name="Daniel R."/>
            <person name="Schaeberle T.F."/>
        </authorList>
    </citation>
    <scope>NUCLEOTIDE SEQUENCE [LARGE SCALE GENOMIC DNA]</scope>
    <source>
        <strain evidence="1 2">SWB005</strain>
    </source>
</reference>
<organism evidence="1 2">
    <name type="scientific">Enhygromyxa salina</name>
    <dbReference type="NCBI Taxonomy" id="215803"/>
    <lineage>
        <taxon>Bacteria</taxon>
        <taxon>Pseudomonadati</taxon>
        <taxon>Myxococcota</taxon>
        <taxon>Polyangia</taxon>
        <taxon>Nannocystales</taxon>
        <taxon>Nannocystaceae</taxon>
        <taxon>Enhygromyxa</taxon>
    </lineage>
</organism>
<evidence type="ECO:0000313" key="1">
    <source>
        <dbReference type="EMBL" id="PRQ05902.1"/>
    </source>
</evidence>
<name>A0A2S9YLF9_9BACT</name>
<protein>
    <recommendedName>
        <fullName evidence="3">Phosphoesterase</fullName>
    </recommendedName>
</protein>
<evidence type="ECO:0008006" key="3">
    <source>
        <dbReference type="Google" id="ProtNLM"/>
    </source>
</evidence>
<dbReference type="AlphaFoldDB" id="A0A2S9YLF9"/>
<keyword evidence="2" id="KW-1185">Reference proteome</keyword>
<sequence length="325" mass="35921">MRVHVLHHARCFDGAASAALFSAFMRGRHGQAIELVQIPKHHQRGDPFVDADFEGADEAAVVDFRYTQRPGLTWYFDHHRSAFQLPGDRAHFEADRSGQRFHDPAVPSCTGYLAEIAHGRFGFDASAHAELIRWAEIIDSAAFASPEAAVLYEDPAMRLAAWIQTATDPEAITAFIEALLVTPLATLAEAAWIREIVEPRLECHREDIELMRRLGRTEGGIFVYDLIDEGPRVLSHFIPYYLAPDTTYTVGIYAHPDGDLRLSAGFNPWFDPGRRTHDLAQLCERHGGGGHPFVAGASFTADEGVARVRAVQAEIVASLRAEVGA</sequence>
<evidence type="ECO:0000313" key="2">
    <source>
        <dbReference type="Proteomes" id="UP000237968"/>
    </source>
</evidence>
<dbReference type="Proteomes" id="UP000237968">
    <property type="component" value="Unassembled WGS sequence"/>
</dbReference>
<accession>A0A2S9YLF9</accession>
<dbReference type="RefSeq" id="WP_146155146.1">
    <property type="nucleotide sequence ID" value="NZ_PVNK01000001.1"/>
</dbReference>
<comment type="caution">
    <text evidence="1">The sequence shown here is derived from an EMBL/GenBank/DDBJ whole genome shotgun (WGS) entry which is preliminary data.</text>
</comment>
<dbReference type="OrthoDB" id="105221at2"/>
<gene>
    <name evidence="1" type="ORF">ENSA5_00130</name>
</gene>
<dbReference type="InterPro" id="IPR038763">
    <property type="entry name" value="DHH_sf"/>
</dbReference>
<dbReference type="SUPFAM" id="SSF64182">
    <property type="entry name" value="DHH phosphoesterases"/>
    <property type="match status" value="1"/>
</dbReference>
<proteinExistence type="predicted"/>
<dbReference type="EMBL" id="PVNK01000001">
    <property type="protein sequence ID" value="PRQ05902.1"/>
    <property type="molecule type" value="Genomic_DNA"/>
</dbReference>